<comment type="caution">
    <text evidence="1">The sequence shown here is derived from an EMBL/GenBank/DDBJ whole genome shotgun (WGS) entry which is preliminary data.</text>
</comment>
<gene>
    <name evidence="1" type="ORF">EB796_012593</name>
</gene>
<accession>A0A7J7JRW7</accession>
<dbReference type="EMBL" id="VXIV02001855">
    <property type="protein sequence ID" value="KAF6029099.1"/>
    <property type="molecule type" value="Genomic_DNA"/>
</dbReference>
<protein>
    <submittedName>
        <fullName evidence="1">Uncharacterized protein</fullName>
    </submittedName>
</protein>
<keyword evidence="2" id="KW-1185">Reference proteome</keyword>
<sequence>MSGMLDCRCRTDLLWQLPSKALLIPISRACGFACQRFTNQLSDHRSHDIHLASKSTFSLINPSKSVQQTRMYCHNTVATLG</sequence>
<evidence type="ECO:0000313" key="2">
    <source>
        <dbReference type="Proteomes" id="UP000593567"/>
    </source>
</evidence>
<dbReference type="AlphaFoldDB" id="A0A7J7JRW7"/>
<reference evidence="1" key="1">
    <citation type="submission" date="2020-06" db="EMBL/GenBank/DDBJ databases">
        <title>Draft genome of Bugula neritina, a colonial animal packing powerful symbionts and potential medicines.</title>
        <authorList>
            <person name="Rayko M."/>
        </authorList>
    </citation>
    <scope>NUCLEOTIDE SEQUENCE [LARGE SCALE GENOMIC DNA]</scope>
    <source>
        <strain evidence="1">Kwan_BN1</strain>
    </source>
</reference>
<organism evidence="1 2">
    <name type="scientific">Bugula neritina</name>
    <name type="common">Brown bryozoan</name>
    <name type="synonym">Sertularia neritina</name>
    <dbReference type="NCBI Taxonomy" id="10212"/>
    <lineage>
        <taxon>Eukaryota</taxon>
        <taxon>Metazoa</taxon>
        <taxon>Spiralia</taxon>
        <taxon>Lophotrochozoa</taxon>
        <taxon>Bryozoa</taxon>
        <taxon>Gymnolaemata</taxon>
        <taxon>Cheilostomatida</taxon>
        <taxon>Flustrina</taxon>
        <taxon>Buguloidea</taxon>
        <taxon>Bugulidae</taxon>
        <taxon>Bugula</taxon>
    </lineage>
</organism>
<proteinExistence type="predicted"/>
<name>A0A7J7JRW7_BUGNE</name>
<dbReference type="Proteomes" id="UP000593567">
    <property type="component" value="Unassembled WGS sequence"/>
</dbReference>
<evidence type="ECO:0000313" key="1">
    <source>
        <dbReference type="EMBL" id="KAF6029099.1"/>
    </source>
</evidence>